<keyword evidence="1" id="KW-1133">Transmembrane helix</keyword>
<keyword evidence="2" id="KW-0012">Acyltransferase</keyword>
<feature type="transmembrane region" description="Helical" evidence="1">
    <location>
        <begin position="12"/>
        <end position="30"/>
    </location>
</feature>
<evidence type="ECO:0000313" key="2">
    <source>
        <dbReference type="EMBL" id="MCP8968423.1"/>
    </source>
</evidence>
<sequence length="98" mass="11013">MTRKDLNILTKISFFTALVMLTIGAFSLYLSSQTANRSVRDILESLLRLALLLSVFGFPVSVVSMFSKEKRSKRIFALVLNALPIGIILYTLFRVIAE</sequence>
<evidence type="ECO:0000256" key="1">
    <source>
        <dbReference type="SAM" id="Phobius"/>
    </source>
</evidence>
<dbReference type="Proteomes" id="UP001156102">
    <property type="component" value="Unassembled WGS sequence"/>
</dbReference>
<keyword evidence="1" id="KW-0472">Membrane</keyword>
<proteinExistence type="predicted"/>
<accession>A0AA41X8U1</accession>
<evidence type="ECO:0000313" key="3">
    <source>
        <dbReference type="Proteomes" id="UP001156102"/>
    </source>
</evidence>
<comment type="caution">
    <text evidence="2">The sequence shown here is derived from an EMBL/GenBank/DDBJ whole genome shotgun (WGS) entry which is preliminary data.</text>
</comment>
<feature type="transmembrane region" description="Helical" evidence="1">
    <location>
        <begin position="42"/>
        <end position="63"/>
    </location>
</feature>
<dbReference type="AlphaFoldDB" id="A0AA41X8U1"/>
<dbReference type="GO" id="GO:0016746">
    <property type="term" value="F:acyltransferase activity"/>
    <property type="evidence" value="ECO:0007669"/>
    <property type="project" value="UniProtKB-KW"/>
</dbReference>
<keyword evidence="2" id="KW-0808">Transferase</keyword>
<name>A0AA41X8U1_9BACI</name>
<keyword evidence="3" id="KW-1185">Reference proteome</keyword>
<keyword evidence="1" id="KW-0812">Transmembrane</keyword>
<protein>
    <submittedName>
        <fullName evidence="2">2-acyl-glycerophospho-ethanolamine acyltransferase</fullName>
    </submittedName>
</protein>
<feature type="transmembrane region" description="Helical" evidence="1">
    <location>
        <begin position="75"/>
        <end position="97"/>
    </location>
</feature>
<gene>
    <name evidence="2" type="ORF">NK662_07685</name>
</gene>
<dbReference type="EMBL" id="JANCLT010000003">
    <property type="protein sequence ID" value="MCP8968423.1"/>
    <property type="molecule type" value="Genomic_DNA"/>
</dbReference>
<organism evidence="2 3">
    <name type="scientific">Ectobacillus ponti</name>
    <dbReference type="NCBI Taxonomy" id="2961894"/>
    <lineage>
        <taxon>Bacteria</taxon>
        <taxon>Bacillati</taxon>
        <taxon>Bacillota</taxon>
        <taxon>Bacilli</taxon>
        <taxon>Bacillales</taxon>
        <taxon>Bacillaceae</taxon>
        <taxon>Ectobacillus</taxon>
    </lineage>
</organism>
<reference evidence="2" key="1">
    <citation type="submission" date="2022-07" db="EMBL/GenBank/DDBJ databases">
        <authorList>
            <person name="Li W.-J."/>
            <person name="Deng Q.-Q."/>
        </authorList>
    </citation>
    <scope>NUCLEOTIDE SEQUENCE</scope>
    <source>
        <strain evidence="2">SYSU M60031</strain>
    </source>
</reference>
<dbReference type="RefSeq" id="WP_254758334.1">
    <property type="nucleotide sequence ID" value="NZ_JANCLT010000003.1"/>
</dbReference>